<dbReference type="Gene3D" id="3.30.1490.20">
    <property type="entry name" value="ATP-grasp fold, A domain"/>
    <property type="match status" value="1"/>
</dbReference>
<proteinExistence type="predicted"/>
<comment type="caution">
    <text evidence="2">The sequence shown here is derived from an EMBL/GenBank/DDBJ whole genome shotgun (WGS) entry which is preliminary data.</text>
</comment>
<dbReference type="AlphaFoldDB" id="A0A0F9QNF9"/>
<dbReference type="EMBL" id="LAZR01001371">
    <property type="protein sequence ID" value="KKN45725.1"/>
    <property type="molecule type" value="Genomic_DNA"/>
</dbReference>
<feature type="non-terminal residue" evidence="2">
    <location>
        <position position="287"/>
    </location>
</feature>
<dbReference type="GO" id="GO:0005524">
    <property type="term" value="F:ATP binding"/>
    <property type="evidence" value="ECO:0007669"/>
    <property type="project" value="InterPro"/>
</dbReference>
<feature type="domain" description="PylC N-terminal" evidence="1">
    <location>
        <begin position="13"/>
        <end position="89"/>
    </location>
</feature>
<dbReference type="InterPro" id="IPR013815">
    <property type="entry name" value="ATP_grasp_subdomain_1"/>
</dbReference>
<dbReference type="Gene3D" id="3.30.470.20">
    <property type="entry name" value="ATP-grasp fold, B domain"/>
    <property type="match status" value="1"/>
</dbReference>
<evidence type="ECO:0000313" key="2">
    <source>
        <dbReference type="EMBL" id="KKN45725.1"/>
    </source>
</evidence>
<dbReference type="InterPro" id="IPR048764">
    <property type="entry name" value="PylC_N"/>
</dbReference>
<gene>
    <name evidence="2" type="ORF">LCGC14_0680430</name>
</gene>
<evidence type="ECO:0000259" key="1">
    <source>
        <dbReference type="Pfam" id="PF21360"/>
    </source>
</evidence>
<dbReference type="Pfam" id="PF21360">
    <property type="entry name" value="PylC-like_N"/>
    <property type="match status" value="1"/>
</dbReference>
<accession>A0A0F9QNF9</accession>
<dbReference type="SUPFAM" id="SSF56059">
    <property type="entry name" value="Glutathione synthetase ATP-binding domain-like"/>
    <property type="match status" value="1"/>
</dbReference>
<sequence>MAIEGRRFRGIPVLFLAAGRRMQMAQMFQERGFEIFSYESDLTSPIAQRVSVIESTLPWSDPNFMDEVFPVCMENNIELIIPFQDNAVQAASRLGGYLRSKGTQSQAVCSTKRIAEICYDKSSFALWMVEHFPGLYPSVIDGSPMVAKPKYGAGSKTIYHIDDELDFERYKPYINSKKWITQRKIKGTEYSVDCYFDLIGDYVDSVPRRRLIMGSSGEVIKSITERNVQLQAISKKVGERLGLKGPANMQYIVEDKTTRIYLFEINARFGGGYTLSIQAGMDAINLI</sequence>
<organism evidence="2">
    <name type="scientific">marine sediment metagenome</name>
    <dbReference type="NCBI Taxonomy" id="412755"/>
    <lineage>
        <taxon>unclassified sequences</taxon>
        <taxon>metagenomes</taxon>
        <taxon>ecological metagenomes</taxon>
    </lineage>
</organism>
<dbReference type="Gene3D" id="3.40.50.20">
    <property type="match status" value="1"/>
</dbReference>
<name>A0A0F9QNF9_9ZZZZ</name>
<reference evidence="2" key="1">
    <citation type="journal article" date="2015" name="Nature">
        <title>Complex archaea that bridge the gap between prokaryotes and eukaryotes.</title>
        <authorList>
            <person name="Spang A."/>
            <person name="Saw J.H."/>
            <person name="Jorgensen S.L."/>
            <person name="Zaremba-Niedzwiedzka K."/>
            <person name="Martijn J."/>
            <person name="Lind A.E."/>
            <person name="van Eijk R."/>
            <person name="Schleper C."/>
            <person name="Guy L."/>
            <person name="Ettema T.J."/>
        </authorList>
    </citation>
    <scope>NUCLEOTIDE SEQUENCE</scope>
</reference>
<protein>
    <recommendedName>
        <fullName evidence="1">PylC N-terminal domain-containing protein</fullName>
    </recommendedName>
</protein>
<dbReference type="Pfam" id="PF15632">
    <property type="entry name" value="ATPgrasp_Ter"/>
    <property type="match status" value="1"/>
</dbReference>